<dbReference type="STRING" id="522306.CAP2UW1_3358"/>
<organism evidence="7">
    <name type="scientific">Accumulibacter regalis</name>
    <dbReference type="NCBI Taxonomy" id="522306"/>
    <lineage>
        <taxon>Bacteria</taxon>
        <taxon>Pseudomonadati</taxon>
        <taxon>Pseudomonadota</taxon>
        <taxon>Betaproteobacteria</taxon>
        <taxon>Candidatus Accumulibacter</taxon>
    </lineage>
</organism>
<evidence type="ECO:0000259" key="6">
    <source>
        <dbReference type="SMART" id="SM00382"/>
    </source>
</evidence>
<keyword evidence="3 5" id="KW-1133">Transmembrane helix</keyword>
<dbReference type="CDD" id="cd00267">
    <property type="entry name" value="ABC_ATPase"/>
    <property type="match status" value="1"/>
</dbReference>
<evidence type="ECO:0000256" key="2">
    <source>
        <dbReference type="ARBA" id="ARBA00022692"/>
    </source>
</evidence>
<dbReference type="InterPro" id="IPR036640">
    <property type="entry name" value="ABC1_TM_sf"/>
</dbReference>
<dbReference type="SMART" id="SM00382">
    <property type="entry name" value="AAA"/>
    <property type="match status" value="1"/>
</dbReference>
<proteinExistence type="predicted"/>
<reference evidence="7" key="1">
    <citation type="submission" date="2009-08" db="EMBL/GenBank/DDBJ databases">
        <authorList>
            <consortium name="US DOE Joint Genome Institute"/>
            <person name="Lucas S."/>
            <person name="Copeland A."/>
            <person name="Lapidus A."/>
            <person name="Glavina del Rio T."/>
            <person name="Dalin E."/>
            <person name="Tice H."/>
            <person name="Bruce D."/>
            <person name="Barry K."/>
            <person name="Pitluck S."/>
            <person name="Lowry S."/>
            <person name="Larimer F."/>
            <person name="Land M."/>
            <person name="Hauser L."/>
            <person name="Kyrpides N."/>
            <person name="Ivanova N."/>
            <person name="McMahon K.D."/>
            <person name="Hugenholtz P."/>
        </authorList>
    </citation>
    <scope>NUCLEOTIDE SEQUENCE</scope>
    <source>
        <strain evidence="7">UW-1</strain>
    </source>
</reference>
<feature type="transmembrane region" description="Helical" evidence="5">
    <location>
        <begin position="12"/>
        <end position="30"/>
    </location>
</feature>
<feature type="transmembrane region" description="Helical" evidence="5">
    <location>
        <begin position="136"/>
        <end position="155"/>
    </location>
</feature>
<dbReference type="OrthoDB" id="19727at2"/>
<comment type="subcellular location">
    <subcellularLocation>
        <location evidence="1">Cell membrane</location>
        <topology evidence="1">Multi-pass membrane protein</topology>
    </subcellularLocation>
</comment>
<dbReference type="SUPFAM" id="SSF90123">
    <property type="entry name" value="ABC transporter transmembrane region"/>
    <property type="match status" value="1"/>
</dbReference>
<protein>
    <submittedName>
        <fullName evidence="7">AAA ATPase</fullName>
    </submittedName>
</protein>
<accession>C7RIP8</accession>
<feature type="domain" description="AAA+ ATPase" evidence="6">
    <location>
        <begin position="355"/>
        <end position="496"/>
    </location>
</feature>
<evidence type="ECO:0000256" key="1">
    <source>
        <dbReference type="ARBA" id="ARBA00004651"/>
    </source>
</evidence>
<keyword evidence="4 5" id="KW-0472">Membrane</keyword>
<evidence type="ECO:0000256" key="3">
    <source>
        <dbReference type="ARBA" id="ARBA00022989"/>
    </source>
</evidence>
<reference evidence="7" key="2">
    <citation type="submission" date="2009-09" db="EMBL/GenBank/DDBJ databases">
        <title>Complete sequence of chromosome of Candidatus Accumulibacter phosphatis clade IIA str. UW-1.</title>
        <authorList>
            <consortium name="US DOE Joint Genome Institute"/>
            <person name="Martin H.G."/>
            <person name="Ivanova N."/>
            <person name="Kunin V."/>
            <person name="Warnecke F."/>
            <person name="Barry K."/>
            <person name="He S."/>
            <person name="Salamov A."/>
            <person name="Szeto E."/>
            <person name="Dalin E."/>
            <person name="Pangilinan J.L."/>
            <person name="Lapidus A."/>
            <person name="Lowry S."/>
            <person name="Kyrpides N.C."/>
            <person name="McMahon K.D."/>
            <person name="Hugenholtz P."/>
        </authorList>
    </citation>
    <scope>NUCLEOTIDE SEQUENCE [LARGE SCALE GENOMIC DNA]</scope>
    <source>
        <strain evidence="7">UW-1</strain>
    </source>
</reference>
<dbReference type="HOGENOM" id="CLU_053315_0_0_4"/>
<feature type="transmembrane region" description="Helical" evidence="5">
    <location>
        <begin position="161"/>
        <end position="186"/>
    </location>
</feature>
<sequence>MPPSTTFQPRDFLRYFVSPAAFGMLVLIIVQEAGSATTTWLVIQIARDIAEEHITARDFVEIVVVQTVSYIAGAVSWIFAERAGFAAYARYMLDFARRNRSRTALLADGGAREQVEPFLTNETFDVSFDLIYNLQYYLRLFFQLLFNALVLGFEIDAGLPIAFAAVFVILITLQWLLQKPLAAAFLHNQRMTNRMRARTYNAWDNIFSGNRYNFTLWHRDFRQRVGNAVVAQIRAILAREGWSAISGVIALVVVLSTTAWVAIQDAGNTTLLIALAATLPRQIEMTLDMHQLTGGLTDLVAVWTRIRGVCAHMHPAADTEFVARIDFERLVLREGEREWVCDSLADAVHRVLAVPTGLVGVRGGNGSGKSTLLSALKCRLRGQAYYWPTHDRLVFEFNAGAPAPGLSPADSTLDPDADAEDASEISVAEEIEQKKGYSSGERQLRVLQEIVAKTDCQVYLLDEWDANLDLANRAAASALVGQLAQRARVVEISHRDRH</sequence>
<name>C7RIP8_ACCRE</name>
<dbReference type="SUPFAM" id="SSF52540">
    <property type="entry name" value="P-loop containing nucleoside triphosphate hydrolases"/>
    <property type="match status" value="1"/>
</dbReference>
<dbReference type="GO" id="GO:0005886">
    <property type="term" value="C:plasma membrane"/>
    <property type="evidence" value="ECO:0007669"/>
    <property type="project" value="UniProtKB-SubCell"/>
</dbReference>
<dbReference type="Gene3D" id="3.40.50.300">
    <property type="entry name" value="P-loop containing nucleotide triphosphate hydrolases"/>
    <property type="match status" value="1"/>
</dbReference>
<evidence type="ECO:0000256" key="5">
    <source>
        <dbReference type="SAM" id="Phobius"/>
    </source>
</evidence>
<keyword evidence="2 5" id="KW-0812">Transmembrane</keyword>
<dbReference type="GO" id="GO:0005524">
    <property type="term" value="F:ATP binding"/>
    <property type="evidence" value="ECO:0007669"/>
    <property type="project" value="InterPro"/>
</dbReference>
<evidence type="ECO:0000313" key="7">
    <source>
        <dbReference type="EMBL" id="ACV36622.1"/>
    </source>
</evidence>
<dbReference type="AlphaFoldDB" id="C7RIP8"/>
<dbReference type="KEGG" id="app:CAP2UW1_3358"/>
<feature type="transmembrane region" description="Helical" evidence="5">
    <location>
        <begin position="242"/>
        <end position="263"/>
    </location>
</feature>
<dbReference type="InterPro" id="IPR027417">
    <property type="entry name" value="P-loop_NTPase"/>
</dbReference>
<dbReference type="EMBL" id="CP001715">
    <property type="protein sequence ID" value="ACV36622.1"/>
    <property type="molecule type" value="Genomic_DNA"/>
</dbReference>
<gene>
    <name evidence="7" type="ordered locus">CAP2UW1_3358</name>
</gene>
<evidence type="ECO:0000256" key="4">
    <source>
        <dbReference type="ARBA" id="ARBA00023136"/>
    </source>
</evidence>
<dbReference type="eggNOG" id="COG1132">
    <property type="taxonomic scope" value="Bacteria"/>
</dbReference>
<dbReference type="InterPro" id="IPR003593">
    <property type="entry name" value="AAA+_ATPase"/>
</dbReference>